<feature type="domain" description="Exostosin GT47" evidence="7">
    <location>
        <begin position="100"/>
        <end position="399"/>
    </location>
</feature>
<dbReference type="PANTHER" id="PTHR11062">
    <property type="entry name" value="EXOSTOSIN HEPARAN SULFATE GLYCOSYLTRANSFERASE -RELATED"/>
    <property type="match status" value="1"/>
</dbReference>
<dbReference type="InterPro" id="IPR040911">
    <property type="entry name" value="Exostosin_GT47"/>
</dbReference>
<keyword evidence="6" id="KW-0472">Membrane</keyword>
<dbReference type="Proteomes" id="UP001396334">
    <property type="component" value="Unassembled WGS sequence"/>
</dbReference>
<evidence type="ECO:0000256" key="2">
    <source>
        <dbReference type="ARBA" id="ARBA00010271"/>
    </source>
</evidence>
<sequence>MTASELQKLAKKSRGFYVKMKILHKGRQLEKSLFSKYYQWILWFSFTLYFLTSFVITNKPIPLSKTHVFGSKISLSSRVLFDSVKKTSQQSKLKYPATFKDLKIYIYELSSEYNEKWLSNKRCSNHLFASEVAIHRALLNAYDFRTLDPNEADFFFVPVYVSCNFSTVNGFPDIGHARSLLFSAIQLISTNYPFWNHSRGSDHIFVASHDYGACFHAMEDRAIDSGIPEFLKNSIILQTFGVNYRHPCQDVENVLIPPYISPESIGKTLEKAPLTGNRDIMVFFRGKMEVHPKDVSGKFYSKRVRTEIWRRYKGDKRFYLHRNRFTGYQSEIARSVFCLCPLGWAPWSPRLVESVALGCVPVIIADGIRLPFPSAVKWAEISLTVEERDVGKLGQILEHVAATNLSTIQRNLWDPAVKHALLFNDHMQEGDATWQILISLFNKLDGSYTKSRVWNQ</sequence>
<evidence type="ECO:0000256" key="4">
    <source>
        <dbReference type="ARBA" id="ARBA00022968"/>
    </source>
</evidence>
<protein>
    <recommendedName>
        <fullName evidence="7">Exostosin GT47 domain-containing protein</fullName>
    </recommendedName>
</protein>
<dbReference type="PANTHER" id="PTHR11062:SF229">
    <property type="entry name" value="GLUCURONOXYLAN GLUCURONOSYLTRANSFERASE IRX7-RELATED"/>
    <property type="match status" value="1"/>
</dbReference>
<evidence type="ECO:0000259" key="7">
    <source>
        <dbReference type="Pfam" id="PF03016"/>
    </source>
</evidence>
<keyword evidence="6" id="KW-0812">Transmembrane</keyword>
<name>A0ABR2SBS3_9ROSI</name>
<evidence type="ECO:0000256" key="6">
    <source>
        <dbReference type="SAM" id="Phobius"/>
    </source>
</evidence>
<keyword evidence="3" id="KW-0808">Transferase</keyword>
<keyword evidence="3" id="KW-0328">Glycosyltransferase</keyword>
<comment type="similarity">
    <text evidence="2">Belongs to the glycosyltransferase 47 family.</text>
</comment>
<keyword evidence="4" id="KW-0735">Signal-anchor</keyword>
<comment type="subcellular location">
    <subcellularLocation>
        <location evidence="1">Golgi apparatus membrane</location>
        <topology evidence="1">Single-pass type II membrane protein</topology>
    </subcellularLocation>
</comment>
<gene>
    <name evidence="8" type="ORF">V6N11_002641</name>
</gene>
<accession>A0ABR2SBS3</accession>
<keyword evidence="5" id="KW-0333">Golgi apparatus</keyword>
<comment type="caution">
    <text evidence="8">The sequence shown here is derived from an EMBL/GenBank/DDBJ whole genome shotgun (WGS) entry which is preliminary data.</text>
</comment>
<feature type="transmembrane region" description="Helical" evidence="6">
    <location>
        <begin position="37"/>
        <end position="56"/>
    </location>
</feature>
<evidence type="ECO:0000256" key="3">
    <source>
        <dbReference type="ARBA" id="ARBA00022676"/>
    </source>
</evidence>
<evidence type="ECO:0000313" key="8">
    <source>
        <dbReference type="EMBL" id="KAK9022369.1"/>
    </source>
</evidence>
<evidence type="ECO:0000256" key="1">
    <source>
        <dbReference type="ARBA" id="ARBA00004323"/>
    </source>
</evidence>
<keyword evidence="6" id="KW-1133">Transmembrane helix</keyword>
<organism evidence="8 9">
    <name type="scientific">Hibiscus sabdariffa</name>
    <name type="common">roselle</name>
    <dbReference type="NCBI Taxonomy" id="183260"/>
    <lineage>
        <taxon>Eukaryota</taxon>
        <taxon>Viridiplantae</taxon>
        <taxon>Streptophyta</taxon>
        <taxon>Embryophyta</taxon>
        <taxon>Tracheophyta</taxon>
        <taxon>Spermatophyta</taxon>
        <taxon>Magnoliopsida</taxon>
        <taxon>eudicotyledons</taxon>
        <taxon>Gunneridae</taxon>
        <taxon>Pentapetalae</taxon>
        <taxon>rosids</taxon>
        <taxon>malvids</taxon>
        <taxon>Malvales</taxon>
        <taxon>Malvaceae</taxon>
        <taxon>Malvoideae</taxon>
        <taxon>Hibiscus</taxon>
    </lineage>
</organism>
<proteinExistence type="inferred from homology"/>
<evidence type="ECO:0000313" key="9">
    <source>
        <dbReference type="Proteomes" id="UP001396334"/>
    </source>
</evidence>
<keyword evidence="9" id="KW-1185">Reference proteome</keyword>
<reference evidence="8 9" key="1">
    <citation type="journal article" date="2024" name="G3 (Bethesda)">
        <title>Genome assembly of Hibiscus sabdariffa L. provides insights into metabolisms of medicinal natural products.</title>
        <authorList>
            <person name="Kim T."/>
        </authorList>
    </citation>
    <scope>NUCLEOTIDE SEQUENCE [LARGE SCALE GENOMIC DNA]</scope>
    <source>
        <strain evidence="8">TK-2024</strain>
        <tissue evidence="8">Old leaves</tissue>
    </source>
</reference>
<evidence type="ECO:0000256" key="5">
    <source>
        <dbReference type="ARBA" id="ARBA00023034"/>
    </source>
</evidence>
<dbReference type="Pfam" id="PF03016">
    <property type="entry name" value="Exostosin_GT47"/>
    <property type="match status" value="1"/>
</dbReference>
<dbReference type="EMBL" id="JBBPBN010000015">
    <property type="protein sequence ID" value="KAK9022369.1"/>
    <property type="molecule type" value="Genomic_DNA"/>
</dbReference>
<dbReference type="InterPro" id="IPR004263">
    <property type="entry name" value="Exostosin"/>
</dbReference>